<protein>
    <submittedName>
        <fullName evidence="1">Large repetitive protein</fullName>
    </submittedName>
</protein>
<accession>A0A379T0Z2</accession>
<organism evidence="1 2">
    <name type="scientific">Salmonella enterica subsp. arizonae</name>
    <dbReference type="NCBI Taxonomy" id="59203"/>
    <lineage>
        <taxon>Bacteria</taxon>
        <taxon>Pseudomonadati</taxon>
        <taxon>Pseudomonadota</taxon>
        <taxon>Gammaproteobacteria</taxon>
        <taxon>Enterobacterales</taxon>
        <taxon>Enterobacteriaceae</taxon>
        <taxon>Salmonella</taxon>
    </lineage>
</organism>
<dbReference type="Proteomes" id="UP000254762">
    <property type="component" value="Unassembled WGS sequence"/>
</dbReference>
<reference evidence="1 2" key="1">
    <citation type="submission" date="2018-06" db="EMBL/GenBank/DDBJ databases">
        <authorList>
            <consortium name="Pathogen Informatics"/>
            <person name="Doyle S."/>
        </authorList>
    </citation>
    <scope>NUCLEOTIDE SEQUENCE [LARGE SCALE GENOMIC DNA]</scope>
    <source>
        <strain evidence="1 2">NCTC7304</strain>
    </source>
</reference>
<name>A0A379T0Z2_SALER</name>
<dbReference type="EMBL" id="UGXD01000002">
    <property type="protein sequence ID" value="SUG35347.1"/>
    <property type="molecule type" value="Genomic_DNA"/>
</dbReference>
<evidence type="ECO:0000313" key="1">
    <source>
        <dbReference type="EMBL" id="SUG35347.1"/>
    </source>
</evidence>
<sequence>MTPEGGKLTLPKDAEPGLNEYTVTSEDLAGNTATITGNFNYVPIRRSTA</sequence>
<dbReference type="AlphaFoldDB" id="A0A379T0Z2"/>
<evidence type="ECO:0000313" key="2">
    <source>
        <dbReference type="Proteomes" id="UP000254762"/>
    </source>
</evidence>
<gene>
    <name evidence="1" type="ORF">NCTC7304_04908</name>
</gene>
<proteinExistence type="predicted"/>